<gene>
    <name evidence="3" type="ordered locus">Pden_3440</name>
</gene>
<feature type="region of interest" description="Disordered" evidence="1">
    <location>
        <begin position="161"/>
        <end position="202"/>
    </location>
</feature>
<protein>
    <recommendedName>
        <fullName evidence="5">LTXXQ motif family protein</fullName>
    </recommendedName>
</protein>
<reference evidence="4" key="1">
    <citation type="submission" date="2006-12" db="EMBL/GenBank/DDBJ databases">
        <title>Complete sequence of chromosome 2 of Paracoccus denitrificans PD1222.</title>
        <authorList>
            <person name="Copeland A."/>
            <person name="Lucas S."/>
            <person name="Lapidus A."/>
            <person name="Barry K."/>
            <person name="Detter J.C."/>
            <person name="Glavina del Rio T."/>
            <person name="Hammon N."/>
            <person name="Israni S."/>
            <person name="Dalin E."/>
            <person name="Tice H."/>
            <person name="Pitluck S."/>
            <person name="Munk A.C."/>
            <person name="Brettin T."/>
            <person name="Bruce D."/>
            <person name="Han C."/>
            <person name="Tapia R."/>
            <person name="Gilna P."/>
            <person name="Schmutz J."/>
            <person name="Larimer F."/>
            <person name="Land M."/>
            <person name="Hauser L."/>
            <person name="Kyrpides N."/>
            <person name="Lykidis A."/>
            <person name="Spiro S."/>
            <person name="Richardson D.J."/>
            <person name="Moir J.W.B."/>
            <person name="Ferguson S.J."/>
            <person name="van Spanning R.J.M."/>
            <person name="Richardson P."/>
        </authorList>
    </citation>
    <scope>NUCLEOTIDE SEQUENCE [LARGE SCALE GENOMIC DNA]</scope>
    <source>
        <strain evidence="4">Pd 1222</strain>
    </source>
</reference>
<dbReference type="eggNOG" id="ENOG5033P70">
    <property type="taxonomic scope" value="Bacteria"/>
</dbReference>
<dbReference type="GO" id="GO:0042597">
    <property type="term" value="C:periplasmic space"/>
    <property type="evidence" value="ECO:0007669"/>
    <property type="project" value="InterPro"/>
</dbReference>
<feature type="chain" id="PRO_5002632401" description="LTXXQ motif family protein" evidence="2">
    <location>
        <begin position="27"/>
        <end position="202"/>
    </location>
</feature>
<dbReference type="EMBL" id="CP000490">
    <property type="protein sequence ID" value="ABL71511.1"/>
    <property type="molecule type" value="Genomic_DNA"/>
</dbReference>
<dbReference type="STRING" id="318586.Pden_3440"/>
<organism evidence="3 4">
    <name type="scientific">Paracoccus denitrificans (strain Pd 1222)</name>
    <dbReference type="NCBI Taxonomy" id="318586"/>
    <lineage>
        <taxon>Bacteria</taxon>
        <taxon>Pseudomonadati</taxon>
        <taxon>Pseudomonadota</taxon>
        <taxon>Alphaproteobacteria</taxon>
        <taxon>Rhodobacterales</taxon>
        <taxon>Paracoccaceae</taxon>
        <taxon>Paracoccus</taxon>
    </lineage>
</organism>
<dbReference type="Proteomes" id="UP000000361">
    <property type="component" value="Chromosome 2"/>
</dbReference>
<accession>A1B7L7</accession>
<evidence type="ECO:0000313" key="4">
    <source>
        <dbReference type="Proteomes" id="UP000000361"/>
    </source>
</evidence>
<dbReference type="KEGG" id="pde:Pden_3440"/>
<dbReference type="HOGENOM" id="CLU_1453586_0_0_5"/>
<evidence type="ECO:0000313" key="3">
    <source>
        <dbReference type="EMBL" id="ABL71511.1"/>
    </source>
</evidence>
<keyword evidence="2" id="KW-0732">Signal</keyword>
<sequence length="202" mass="21020">MKNIPMKALAVAALLGAAGTPLAAMAQNAGEAPPARAEEPARPMLGPAAAPHGRPDAFRLDIGRPGPGGMSPALGLSAHLAATETYLGITGEQQDAWRDYSQALIAFIEPPAADARAEGDERPADQARPLAAERMAQHALARAEKARALLAATTALRGTLEPAQLERLQQVDPGFGPGPHGPRHEGPERQQPGPRHQPAPAR</sequence>
<dbReference type="EnsemblBacteria" id="ABL71511">
    <property type="protein sequence ID" value="ABL71511"/>
    <property type="gene ID" value="Pden_3440"/>
</dbReference>
<name>A1B7L7_PARDP</name>
<feature type="signal peptide" evidence="2">
    <location>
        <begin position="1"/>
        <end position="26"/>
    </location>
</feature>
<keyword evidence="4" id="KW-1185">Reference proteome</keyword>
<dbReference type="AlphaFoldDB" id="A1B7L7"/>
<proteinExistence type="predicted"/>
<evidence type="ECO:0008006" key="5">
    <source>
        <dbReference type="Google" id="ProtNLM"/>
    </source>
</evidence>
<dbReference type="OrthoDB" id="7354754at2"/>
<evidence type="ECO:0000256" key="2">
    <source>
        <dbReference type="SAM" id="SignalP"/>
    </source>
</evidence>
<dbReference type="InterPro" id="IPR012899">
    <property type="entry name" value="LTXXQ"/>
</dbReference>
<evidence type="ECO:0000256" key="1">
    <source>
        <dbReference type="SAM" id="MobiDB-lite"/>
    </source>
</evidence>
<dbReference type="Pfam" id="PF07813">
    <property type="entry name" value="LTXXQ"/>
    <property type="match status" value="1"/>
</dbReference>
<feature type="region of interest" description="Disordered" evidence="1">
    <location>
        <begin position="29"/>
        <end position="54"/>
    </location>
</feature>